<evidence type="ECO:0000313" key="2">
    <source>
        <dbReference type="WBParaSite" id="PS1159_v2.g148.t1"/>
    </source>
</evidence>
<reference evidence="2" key="1">
    <citation type="submission" date="2022-11" db="UniProtKB">
        <authorList>
            <consortium name="WormBaseParasite"/>
        </authorList>
    </citation>
    <scope>IDENTIFICATION</scope>
</reference>
<sequence length="150" mass="17364">MSSSILSAISEIQKTRVSTTHKIENPALRDYKITYDEFRRKLYINAKVYPDSLDNGEDITEQGISFSKKFGDPNRDLPQQYIHKKLGGDGLYRNVFPLNSKIDISNLQYDINYESDATEHFGRPFDIYYFYVLYENGKAFGEPLEGVIEN</sequence>
<protein>
    <submittedName>
        <fullName evidence="2">Uncharacterized protein</fullName>
    </submittedName>
</protein>
<proteinExistence type="predicted"/>
<name>A0AC35F814_9BILA</name>
<evidence type="ECO:0000313" key="1">
    <source>
        <dbReference type="Proteomes" id="UP000887580"/>
    </source>
</evidence>
<dbReference type="Proteomes" id="UP000887580">
    <property type="component" value="Unplaced"/>
</dbReference>
<accession>A0AC35F814</accession>
<dbReference type="WBParaSite" id="PS1159_v2.g148.t1">
    <property type="protein sequence ID" value="PS1159_v2.g148.t1"/>
    <property type="gene ID" value="PS1159_v2.g148"/>
</dbReference>
<organism evidence="1 2">
    <name type="scientific">Panagrolaimus sp. PS1159</name>
    <dbReference type="NCBI Taxonomy" id="55785"/>
    <lineage>
        <taxon>Eukaryota</taxon>
        <taxon>Metazoa</taxon>
        <taxon>Ecdysozoa</taxon>
        <taxon>Nematoda</taxon>
        <taxon>Chromadorea</taxon>
        <taxon>Rhabditida</taxon>
        <taxon>Tylenchina</taxon>
        <taxon>Panagrolaimomorpha</taxon>
        <taxon>Panagrolaimoidea</taxon>
        <taxon>Panagrolaimidae</taxon>
        <taxon>Panagrolaimus</taxon>
    </lineage>
</organism>